<organism evidence="6 7">
    <name type="scientific">Enterococcus florum</name>
    <dbReference type="NCBI Taxonomy" id="2480627"/>
    <lineage>
        <taxon>Bacteria</taxon>
        <taxon>Bacillati</taxon>
        <taxon>Bacillota</taxon>
        <taxon>Bacilli</taxon>
        <taxon>Lactobacillales</taxon>
        <taxon>Enterococcaceae</taxon>
        <taxon>Enterococcus</taxon>
    </lineage>
</organism>
<keyword evidence="5" id="KW-0732">Signal</keyword>
<comment type="caution">
    <text evidence="6">The sequence shown here is derived from an EMBL/GenBank/DDBJ whole genome shotgun (WGS) entry which is preliminary data.</text>
</comment>
<feature type="binding site" evidence="3">
    <location>
        <begin position="47"/>
        <end position="54"/>
    </location>
    <ligand>
        <name>substrate</name>
    </ligand>
</feature>
<dbReference type="GO" id="GO:0043456">
    <property type="term" value="P:regulation of pentose-phosphate shunt"/>
    <property type="evidence" value="ECO:0007669"/>
    <property type="project" value="TreeGrafter"/>
</dbReference>
<dbReference type="RefSeq" id="WP_146623841.1">
    <property type="nucleotide sequence ID" value="NZ_BJCC01000032.1"/>
</dbReference>
<evidence type="ECO:0000256" key="1">
    <source>
        <dbReference type="ARBA" id="ARBA00022801"/>
    </source>
</evidence>
<evidence type="ECO:0000256" key="4">
    <source>
        <dbReference type="PIRSR" id="PIRSR613078-3"/>
    </source>
</evidence>
<dbReference type="CDD" id="cd07067">
    <property type="entry name" value="HP_PGM_like"/>
    <property type="match status" value="1"/>
</dbReference>
<name>A0A4P5PBB9_9ENTE</name>
<gene>
    <name evidence="6" type="ORF">NRIC_33380</name>
</gene>
<dbReference type="InterPro" id="IPR029033">
    <property type="entry name" value="His_PPase_superfam"/>
</dbReference>
<dbReference type="GO" id="GO:0045820">
    <property type="term" value="P:negative regulation of glycolytic process"/>
    <property type="evidence" value="ECO:0007669"/>
    <property type="project" value="TreeGrafter"/>
</dbReference>
<keyword evidence="1" id="KW-0378">Hydrolase</keyword>
<feature type="site" description="Transition state stabilizer" evidence="4">
    <location>
        <position position="225"/>
    </location>
</feature>
<dbReference type="EMBL" id="BJCC01000032">
    <property type="protein sequence ID" value="GCF95447.1"/>
    <property type="molecule type" value="Genomic_DNA"/>
</dbReference>
<evidence type="ECO:0000256" key="3">
    <source>
        <dbReference type="PIRSR" id="PIRSR613078-2"/>
    </source>
</evidence>
<dbReference type="GO" id="GO:0004331">
    <property type="term" value="F:fructose-2,6-bisphosphate 2-phosphatase activity"/>
    <property type="evidence" value="ECO:0007669"/>
    <property type="project" value="TreeGrafter"/>
</dbReference>
<feature type="active site" description="Proton donor/acceptor" evidence="2">
    <location>
        <position position="124"/>
    </location>
</feature>
<dbReference type="OrthoDB" id="4131070at2"/>
<dbReference type="PANTHER" id="PTHR46517:SF1">
    <property type="entry name" value="FRUCTOSE-2,6-BISPHOSPHATASE TIGAR"/>
    <property type="match status" value="1"/>
</dbReference>
<feature type="binding site" evidence="3">
    <location>
        <position position="98"/>
    </location>
    <ligand>
        <name>substrate</name>
    </ligand>
</feature>
<feature type="signal peptide" evidence="5">
    <location>
        <begin position="1"/>
        <end position="25"/>
    </location>
</feature>
<evidence type="ECO:0000256" key="5">
    <source>
        <dbReference type="SAM" id="SignalP"/>
    </source>
</evidence>
<dbReference type="GO" id="GO:0005829">
    <property type="term" value="C:cytosol"/>
    <property type="evidence" value="ECO:0007669"/>
    <property type="project" value="TreeGrafter"/>
</dbReference>
<dbReference type="AlphaFoldDB" id="A0A4P5PBB9"/>
<keyword evidence="7" id="KW-1185">Reference proteome</keyword>
<dbReference type="InterPro" id="IPR013078">
    <property type="entry name" value="His_Pase_superF_clade-1"/>
</dbReference>
<feature type="chain" id="PRO_5020225620" evidence="5">
    <location>
        <begin position="26"/>
        <end position="281"/>
    </location>
</feature>
<dbReference type="PANTHER" id="PTHR46517">
    <property type="entry name" value="FRUCTOSE-2,6-BISPHOSPHATASE TIGAR"/>
    <property type="match status" value="1"/>
</dbReference>
<dbReference type="SUPFAM" id="SSF53254">
    <property type="entry name" value="Phosphoglycerate mutase-like"/>
    <property type="match status" value="1"/>
</dbReference>
<dbReference type="Pfam" id="PF00300">
    <property type="entry name" value="His_Phos_1"/>
    <property type="match status" value="2"/>
</dbReference>
<dbReference type="Proteomes" id="UP000290567">
    <property type="component" value="Unassembled WGS sequence"/>
</dbReference>
<sequence>MKRFKKMIIGMLSVGLLAGCSGGGAATDSTDAASENKSEEVTVYFTRHGKTMLNTTGRSQGWSDAPLTPAGIEVAENVGTGIGDSIKFDKVYTSDSGRAIETAEILLDKAGQKVEINKDKRLREFNFGTFESTLGAESVEAIAKRKDLTADEYTEKAAKEGGGYNGFIKEISNDLAEIDKENVKENENWPAEDYDTVAKRSKAALDDIVKEANEDGDQSILVVSHGMTLVTLLNELDPSVASEIPMSGLENASISKAIYKDGKWKVETVNDMSYAEKGVKE</sequence>
<dbReference type="Gene3D" id="3.40.50.1240">
    <property type="entry name" value="Phosphoglycerate mutase-like"/>
    <property type="match status" value="1"/>
</dbReference>
<protein>
    <submittedName>
        <fullName evidence="6">Phosphoglycerate mutase</fullName>
    </submittedName>
</protein>
<proteinExistence type="predicted"/>
<reference evidence="7" key="1">
    <citation type="submission" date="2019-02" db="EMBL/GenBank/DDBJ databases">
        <title>Draft genome sequence of Enterococcus sp. Gos25-1.</title>
        <authorList>
            <person name="Tanaka N."/>
            <person name="Shiwa Y."/>
            <person name="Fujita N."/>
        </authorList>
    </citation>
    <scope>NUCLEOTIDE SEQUENCE [LARGE SCALE GENOMIC DNA]</scope>
    <source>
        <strain evidence="7">Gos25-1</strain>
    </source>
</reference>
<dbReference type="PROSITE" id="PS51257">
    <property type="entry name" value="PROKAR_LIPOPROTEIN"/>
    <property type="match status" value="1"/>
</dbReference>
<evidence type="ECO:0000313" key="6">
    <source>
        <dbReference type="EMBL" id="GCF95447.1"/>
    </source>
</evidence>
<feature type="active site" description="Tele-phosphohistidine intermediate" evidence="2">
    <location>
        <position position="48"/>
    </location>
</feature>
<evidence type="ECO:0000313" key="7">
    <source>
        <dbReference type="Proteomes" id="UP000290567"/>
    </source>
</evidence>
<dbReference type="InterPro" id="IPR051695">
    <property type="entry name" value="Phosphoglycerate_Mutase"/>
</dbReference>
<accession>A0A4P5PBB9</accession>
<evidence type="ECO:0000256" key="2">
    <source>
        <dbReference type="PIRSR" id="PIRSR613078-1"/>
    </source>
</evidence>
<dbReference type="SMART" id="SM00855">
    <property type="entry name" value="PGAM"/>
    <property type="match status" value="1"/>
</dbReference>